<evidence type="ECO:0000256" key="4">
    <source>
        <dbReference type="ARBA" id="ARBA00022603"/>
    </source>
</evidence>
<dbReference type="GO" id="GO:0003723">
    <property type="term" value="F:RNA binding"/>
    <property type="evidence" value="ECO:0007669"/>
    <property type="project" value="UniProtKB-KW"/>
</dbReference>
<comment type="catalytic activity">
    <reaction evidence="12">
        <text>small RNA 3'-end nucleotide + S-adenosyl-L-methionine = small RNA 3'-end 2'-O-methylnucleotide + S-adenosyl-L-homocysteine + H(+)</text>
        <dbReference type="Rhea" id="RHEA:37887"/>
        <dbReference type="Rhea" id="RHEA-COMP:10415"/>
        <dbReference type="Rhea" id="RHEA-COMP:10416"/>
        <dbReference type="ChEBI" id="CHEBI:15378"/>
        <dbReference type="ChEBI" id="CHEBI:57856"/>
        <dbReference type="ChEBI" id="CHEBI:59789"/>
        <dbReference type="ChEBI" id="CHEBI:74896"/>
        <dbReference type="ChEBI" id="CHEBI:74898"/>
        <dbReference type="EC" id="2.1.1.386"/>
    </reaction>
</comment>
<evidence type="ECO:0000256" key="12">
    <source>
        <dbReference type="ARBA" id="ARBA00048418"/>
    </source>
</evidence>
<protein>
    <recommendedName>
        <fullName evidence="3">Small RNA 2'-O-methyltransferase</fullName>
        <ecNumber evidence="11">2.1.1.386</ecNumber>
    </recommendedName>
</protein>
<dbReference type="GO" id="GO:0090486">
    <property type="term" value="F:small RNA 2'-O-methyltransferase activity"/>
    <property type="evidence" value="ECO:0007669"/>
    <property type="project" value="UniProtKB-EC"/>
</dbReference>
<name>A0A0P1B8M2_9BASI</name>
<reference evidence="13 14" key="1">
    <citation type="submission" date="2014-09" db="EMBL/GenBank/DDBJ databases">
        <authorList>
            <person name="Magalhaes I.L.F."/>
            <person name="Oliveira U."/>
            <person name="Santos F.R."/>
            <person name="Vidigal T.H.D.A."/>
            <person name="Brescovit A.D."/>
            <person name="Santos A.J."/>
        </authorList>
    </citation>
    <scope>NUCLEOTIDE SEQUENCE [LARGE SCALE GENOMIC DNA]</scope>
</reference>
<evidence type="ECO:0000256" key="7">
    <source>
        <dbReference type="ARBA" id="ARBA00022723"/>
    </source>
</evidence>
<keyword evidence="14" id="KW-1185">Reference proteome</keyword>
<evidence type="ECO:0000256" key="5">
    <source>
        <dbReference type="ARBA" id="ARBA00022679"/>
    </source>
</evidence>
<evidence type="ECO:0000256" key="3">
    <source>
        <dbReference type="ARBA" id="ARBA00021330"/>
    </source>
</evidence>
<comment type="cofactor">
    <cofactor evidence="1">
        <name>Mg(2+)</name>
        <dbReference type="ChEBI" id="CHEBI:18420"/>
    </cofactor>
</comment>
<dbReference type="Gene3D" id="3.40.50.150">
    <property type="entry name" value="Vaccinia Virus protein VP39"/>
    <property type="match status" value="1"/>
</dbReference>
<evidence type="ECO:0000313" key="14">
    <source>
        <dbReference type="Proteomes" id="UP000054845"/>
    </source>
</evidence>
<dbReference type="GO" id="GO:0005634">
    <property type="term" value="C:nucleus"/>
    <property type="evidence" value="ECO:0007669"/>
    <property type="project" value="TreeGrafter"/>
</dbReference>
<proteinExistence type="inferred from homology"/>
<dbReference type="Pfam" id="PF13489">
    <property type="entry name" value="Methyltransf_23"/>
    <property type="match status" value="1"/>
</dbReference>
<dbReference type="PANTHER" id="PTHR21404:SF3">
    <property type="entry name" value="SMALL RNA 2'-O-METHYLTRANSFERASE"/>
    <property type="match status" value="1"/>
</dbReference>
<keyword evidence="4" id="KW-0489">Methyltransferase</keyword>
<keyword evidence="9" id="KW-0694">RNA-binding</keyword>
<keyword evidence="7" id="KW-0479">Metal-binding</keyword>
<dbReference type="PANTHER" id="PTHR21404">
    <property type="entry name" value="HEN1"/>
    <property type="match status" value="1"/>
</dbReference>
<keyword evidence="6" id="KW-0949">S-adenosyl-L-methionine</keyword>
<evidence type="ECO:0000256" key="2">
    <source>
        <dbReference type="ARBA" id="ARBA00009026"/>
    </source>
</evidence>
<keyword evidence="5" id="KW-0808">Transferase</keyword>
<dbReference type="STRING" id="401625.A0A0P1B8M2"/>
<accession>A0A0P1B8M2</accession>
<evidence type="ECO:0000256" key="9">
    <source>
        <dbReference type="ARBA" id="ARBA00022884"/>
    </source>
</evidence>
<sequence length="449" mass="49696">MVTFDPPLWLQRQAWILELLRKHQPSSIVDVGCGEGSLLSALCRPPLQRDVFPLHPFPSLTRGACPLPSHHWIYSDADLSCLTSLIGVDIDARALAAARTAILAAQGYRPMPRWIPFTVHLLHASFDTLDHRLVGCDAIVATEVIEHLADISKFAPILLGMYKPKLLIITTPDYNFNVNFHPELGAGGFSDPTGRTDRRFRHDDHKFEWTSQEFQQYCNGVASEHGYTVSFGGVGSVGPTSPEDSPFATQGAIFERGHQLTSRDTLQQESPSECGLPAFLFPQSSTASHHEPGGALTTFWTRRFDSHTQRTICHEEQDKVEKLRVVKSAVLQFFAEEAEAPVLSAKASHITVSRLLLWSVWIDDPIRALCGGRVGVLIDALQLLPSSDVGLLDFQLQPNHIVVASDGSHLHLIIAPLGEGDEENFDLWLYRSGAAQPPTEASEWTYETD</sequence>
<dbReference type="SUPFAM" id="SSF53335">
    <property type="entry name" value="S-adenosyl-L-methionine-dependent methyltransferases"/>
    <property type="match status" value="1"/>
</dbReference>
<evidence type="ECO:0000256" key="8">
    <source>
        <dbReference type="ARBA" id="ARBA00022842"/>
    </source>
</evidence>
<dbReference type="Proteomes" id="UP000054845">
    <property type="component" value="Unassembled WGS sequence"/>
</dbReference>
<dbReference type="EMBL" id="CCYA01000041">
    <property type="protein sequence ID" value="CEH11679.1"/>
    <property type="molecule type" value="Genomic_DNA"/>
</dbReference>
<comment type="similarity">
    <text evidence="2">Belongs to the methyltransferase superfamily. HEN1 family.</text>
</comment>
<keyword evidence="10" id="KW-0943">RNA-mediated gene silencing</keyword>
<evidence type="ECO:0000313" key="13">
    <source>
        <dbReference type="EMBL" id="CEH11679.1"/>
    </source>
</evidence>
<evidence type="ECO:0000256" key="10">
    <source>
        <dbReference type="ARBA" id="ARBA00023158"/>
    </source>
</evidence>
<keyword evidence="8" id="KW-0460">Magnesium</keyword>
<dbReference type="AlphaFoldDB" id="A0A0P1B8M2"/>
<evidence type="ECO:0000256" key="11">
    <source>
        <dbReference type="ARBA" id="ARBA00035025"/>
    </source>
</evidence>
<dbReference type="EC" id="2.1.1.386" evidence="11"/>
<dbReference type="InterPro" id="IPR026610">
    <property type="entry name" value="Hen1"/>
</dbReference>
<dbReference type="InterPro" id="IPR029063">
    <property type="entry name" value="SAM-dependent_MTases_sf"/>
</dbReference>
<evidence type="ECO:0000256" key="6">
    <source>
        <dbReference type="ARBA" id="ARBA00022691"/>
    </source>
</evidence>
<dbReference type="OrthoDB" id="2154311at2759"/>
<dbReference type="GO" id="GO:0005737">
    <property type="term" value="C:cytoplasm"/>
    <property type="evidence" value="ECO:0007669"/>
    <property type="project" value="TreeGrafter"/>
</dbReference>
<evidence type="ECO:0000256" key="1">
    <source>
        <dbReference type="ARBA" id="ARBA00001946"/>
    </source>
</evidence>
<organism evidence="13 14">
    <name type="scientific">Ceraceosorus bombacis</name>
    <dbReference type="NCBI Taxonomy" id="401625"/>
    <lineage>
        <taxon>Eukaryota</taxon>
        <taxon>Fungi</taxon>
        <taxon>Dikarya</taxon>
        <taxon>Basidiomycota</taxon>
        <taxon>Ustilaginomycotina</taxon>
        <taxon>Exobasidiomycetes</taxon>
        <taxon>Ceraceosorales</taxon>
        <taxon>Ceraceosoraceae</taxon>
        <taxon>Ceraceosorus</taxon>
    </lineage>
</organism>
<dbReference type="GO" id="GO:0030422">
    <property type="term" value="P:siRNA processing"/>
    <property type="evidence" value="ECO:0007669"/>
    <property type="project" value="TreeGrafter"/>
</dbReference>
<dbReference type="GO" id="GO:0001510">
    <property type="term" value="P:RNA methylation"/>
    <property type="evidence" value="ECO:0007669"/>
    <property type="project" value="InterPro"/>
</dbReference>
<dbReference type="GO" id="GO:0046872">
    <property type="term" value="F:metal ion binding"/>
    <property type="evidence" value="ECO:0007669"/>
    <property type="project" value="UniProtKB-KW"/>
</dbReference>